<dbReference type="AlphaFoldDB" id="A0A5C6N4N5"/>
<protein>
    <submittedName>
        <fullName evidence="2">Uncharacterized protein</fullName>
    </submittedName>
</protein>
<keyword evidence="3" id="KW-1185">Reference proteome</keyword>
<name>A0A5C6N4N5_9TELE</name>
<reference evidence="2 3" key="1">
    <citation type="submission" date="2019-04" db="EMBL/GenBank/DDBJ databases">
        <title>Chromosome genome assembly for Takifugu flavidus.</title>
        <authorList>
            <person name="Xiao S."/>
        </authorList>
    </citation>
    <scope>NUCLEOTIDE SEQUENCE [LARGE SCALE GENOMIC DNA]</scope>
    <source>
        <strain evidence="2">HTHZ2018</strain>
        <tissue evidence="2">Muscle</tissue>
    </source>
</reference>
<sequence length="249" mass="27673">MDVEHFQGGFGVSKEPEAVLLDCRKLGNRSRTAGNSGTEAGLQRTRDQKQDCRDLRNRSRTAENLGTEAGLQRTCERKQSFRTVENSGTEAVLQDCREHGSRRWHFTSPRVAGCKLRTGATRPIWVGTTETTKEVGDRDVGRVVTNQKKPKGEKQAAEFPLAPGEKKEGSTGESSNGSSPPGLQRSREQKQSSKIAGSTGINFGTLQVHGWLQPQCRRETRWEPALNQRDQAENWQDKASSFKFQDSGQ</sequence>
<accession>A0A5C6N4N5</accession>
<organism evidence="2 3">
    <name type="scientific">Takifugu flavidus</name>
    <name type="common">sansaifugu</name>
    <dbReference type="NCBI Taxonomy" id="433684"/>
    <lineage>
        <taxon>Eukaryota</taxon>
        <taxon>Metazoa</taxon>
        <taxon>Chordata</taxon>
        <taxon>Craniata</taxon>
        <taxon>Vertebrata</taxon>
        <taxon>Euteleostomi</taxon>
        <taxon>Actinopterygii</taxon>
        <taxon>Neopterygii</taxon>
        <taxon>Teleostei</taxon>
        <taxon>Neoteleostei</taxon>
        <taxon>Acanthomorphata</taxon>
        <taxon>Eupercaria</taxon>
        <taxon>Tetraodontiformes</taxon>
        <taxon>Tetradontoidea</taxon>
        <taxon>Tetraodontidae</taxon>
        <taxon>Takifugu</taxon>
    </lineage>
</organism>
<evidence type="ECO:0000313" key="2">
    <source>
        <dbReference type="EMBL" id="TWW62424.1"/>
    </source>
</evidence>
<feature type="region of interest" description="Disordered" evidence="1">
    <location>
        <begin position="222"/>
        <end position="249"/>
    </location>
</feature>
<feature type="compositionally biased region" description="Basic and acidic residues" evidence="1">
    <location>
        <begin position="131"/>
        <end position="141"/>
    </location>
</feature>
<comment type="caution">
    <text evidence="2">The sequence shown here is derived from an EMBL/GenBank/DDBJ whole genome shotgun (WGS) entry which is preliminary data.</text>
</comment>
<feature type="compositionally biased region" description="Basic and acidic residues" evidence="1">
    <location>
        <begin position="44"/>
        <end position="61"/>
    </location>
</feature>
<dbReference type="EMBL" id="RHFK02000017">
    <property type="protein sequence ID" value="TWW62424.1"/>
    <property type="molecule type" value="Genomic_DNA"/>
</dbReference>
<proteinExistence type="predicted"/>
<feature type="compositionally biased region" description="Low complexity" evidence="1">
    <location>
        <begin position="171"/>
        <end position="182"/>
    </location>
</feature>
<feature type="region of interest" description="Disordered" evidence="1">
    <location>
        <begin position="28"/>
        <end position="65"/>
    </location>
</feature>
<evidence type="ECO:0000313" key="3">
    <source>
        <dbReference type="Proteomes" id="UP000324091"/>
    </source>
</evidence>
<feature type="compositionally biased region" description="Polar residues" evidence="1">
    <location>
        <begin position="29"/>
        <end position="38"/>
    </location>
</feature>
<evidence type="ECO:0000256" key="1">
    <source>
        <dbReference type="SAM" id="MobiDB-lite"/>
    </source>
</evidence>
<dbReference type="Proteomes" id="UP000324091">
    <property type="component" value="Chromosome 4"/>
</dbReference>
<feature type="region of interest" description="Disordered" evidence="1">
    <location>
        <begin position="129"/>
        <end position="208"/>
    </location>
</feature>
<feature type="compositionally biased region" description="Polar residues" evidence="1">
    <location>
        <begin position="237"/>
        <end position="249"/>
    </location>
</feature>
<gene>
    <name evidence="2" type="ORF">D4764_04G0010710</name>
</gene>
<feature type="compositionally biased region" description="Polar residues" evidence="1">
    <location>
        <begin position="192"/>
        <end position="205"/>
    </location>
</feature>